<name>A0AA51BL87_9BACT</name>
<dbReference type="GO" id="GO:0006423">
    <property type="term" value="P:cysteinyl-tRNA aminoacylation"/>
    <property type="evidence" value="ECO:0007669"/>
    <property type="project" value="TreeGrafter"/>
</dbReference>
<feature type="domain" description="tRNA synthetases class I catalytic" evidence="6">
    <location>
        <begin position="18"/>
        <end position="300"/>
    </location>
</feature>
<dbReference type="Pfam" id="PF01406">
    <property type="entry name" value="tRNA-synt_1e"/>
    <property type="match status" value="1"/>
</dbReference>
<organism evidence="7">
    <name type="scientific">Candidatus Organicella extenuata</name>
    <dbReference type="NCBI Taxonomy" id="2841811"/>
    <lineage>
        <taxon>Bacteria</taxon>
        <taxon>Pseudomonadati</taxon>
        <taxon>Verrucomicrobiota</taxon>
        <taxon>Candidatus Organicella</taxon>
    </lineage>
</organism>
<evidence type="ECO:0000256" key="3">
    <source>
        <dbReference type="ARBA" id="ARBA00022598"/>
    </source>
</evidence>
<evidence type="ECO:0000256" key="1">
    <source>
        <dbReference type="ARBA" id="ARBA00005594"/>
    </source>
</evidence>
<dbReference type="InterPro" id="IPR032678">
    <property type="entry name" value="tRNA-synt_1_cat_dom"/>
</dbReference>
<dbReference type="EMBL" id="CP128385">
    <property type="protein sequence ID" value="WMI30532.1"/>
    <property type="molecule type" value="Genomic_DNA"/>
</dbReference>
<dbReference type="GO" id="GO:0005524">
    <property type="term" value="F:ATP binding"/>
    <property type="evidence" value="ECO:0007669"/>
    <property type="project" value="UniProtKB-KW"/>
</dbReference>
<reference evidence="7" key="2">
    <citation type="submission" date="2023-06" db="EMBL/GenBank/DDBJ databases">
        <authorList>
            <person name="Williams T.J."/>
            <person name="Allen M.A."/>
            <person name="Ivanova N."/>
            <person name="Huntemann M."/>
            <person name="Haque S."/>
            <person name="Hancock A.M."/>
            <person name="Brazendale S."/>
            <person name="Cavicchioli R."/>
        </authorList>
    </citation>
    <scope>NUCLEOTIDE SEQUENCE</scope>
    <source>
        <strain evidence="7">MAG_Ga0307966_1000010</strain>
    </source>
</reference>
<sequence length="436" mass="50623">MGVVSSINFLKAKKTTSTYSFYCCGPTVYSAVHIGNLRTFLFQDLVNRVSVLKGRSILFIRNITDVDDKIEGGMLCNKKSLKNFTSDNIKFFQKNCTGLNLIKPDFEPLISLYIKNQLSCVFKLIALNLISNKKKSLYVKIKPYFKYLDKKNVRFSLTTHFVIWKKKGMGGNVSARPRVFWKNPWTFIGRPSWHIGCSSLNLSFAQKTLHLHTGGFDLKFPHHKNETFQVESLAGYVFSANWLYIGHLETKGIKMSKSLSNFYTLEDLCKGSVRKQNHLRLFLLKSRYGFNTSFTEKHFEGYCNKLKAIEGCIELVSYRLGRESFFKKNLLLKGFKGWGLFFQAWKKVQFNLDFTGLITSLFKTLKRFKNFMKYRSRRYLKSALLALYQTISLLGLDLQIKNRRKYTVSVLIKLKHLQSSSRFTLADYIRSVFIHS</sequence>
<dbReference type="Proteomes" id="UP001238843">
    <property type="component" value="Chromosome"/>
</dbReference>
<dbReference type="PANTHER" id="PTHR10890:SF3">
    <property type="entry name" value="CYSTEINE--TRNA LIGASE, CYTOPLASMIC"/>
    <property type="match status" value="1"/>
</dbReference>
<evidence type="ECO:0000256" key="2">
    <source>
        <dbReference type="ARBA" id="ARBA00011245"/>
    </source>
</evidence>
<evidence type="ECO:0000256" key="5">
    <source>
        <dbReference type="ARBA" id="ARBA00022840"/>
    </source>
</evidence>
<dbReference type="Gene3D" id="3.40.50.620">
    <property type="entry name" value="HUPs"/>
    <property type="match status" value="1"/>
</dbReference>
<dbReference type="GO" id="GO:0004817">
    <property type="term" value="F:cysteine-tRNA ligase activity"/>
    <property type="evidence" value="ECO:0007669"/>
    <property type="project" value="TreeGrafter"/>
</dbReference>
<dbReference type="InterPro" id="IPR014729">
    <property type="entry name" value="Rossmann-like_a/b/a_fold"/>
</dbReference>
<dbReference type="PRINTS" id="PR00983">
    <property type="entry name" value="TRNASYNTHCYS"/>
</dbReference>
<dbReference type="InterPro" id="IPR024909">
    <property type="entry name" value="Cys-tRNA/MSH_ligase"/>
</dbReference>
<proteinExistence type="inferred from homology"/>
<evidence type="ECO:0000256" key="4">
    <source>
        <dbReference type="ARBA" id="ARBA00022741"/>
    </source>
</evidence>
<dbReference type="PANTHER" id="PTHR10890">
    <property type="entry name" value="CYSTEINYL-TRNA SYNTHETASE"/>
    <property type="match status" value="1"/>
</dbReference>
<reference evidence="7" key="1">
    <citation type="journal article" date="2021" name="Front. Microbiol.">
        <title>Genome Analysis of a Verrucomicrobial Endosymbiont With a Tiny Genome Discovered in an Antarctic Lake.</title>
        <authorList>
            <person name="Williams T.J."/>
            <person name="Allen M.A."/>
            <person name="Ivanova N."/>
            <person name="Huntemann M."/>
            <person name="Haque S."/>
            <person name="Hancock A.M."/>
            <person name="Brazendale S."/>
            <person name="Cavicchioli R."/>
        </authorList>
    </citation>
    <scope>NUCLEOTIDE SEQUENCE</scope>
    <source>
        <strain evidence="7">MAG_Ga0307966_1000010</strain>
    </source>
</reference>
<protein>
    <recommendedName>
        <fullName evidence="6">tRNA synthetases class I catalytic domain-containing protein</fullName>
    </recommendedName>
</protein>
<comment type="similarity">
    <text evidence="1">Belongs to the class-I aminoacyl-tRNA synthetase family.</text>
</comment>
<evidence type="ECO:0000313" key="7">
    <source>
        <dbReference type="EMBL" id="WMI30532.1"/>
    </source>
</evidence>
<keyword evidence="4" id="KW-0547">Nucleotide-binding</keyword>
<keyword evidence="5" id="KW-0067">ATP-binding</keyword>
<dbReference type="GO" id="GO:0005829">
    <property type="term" value="C:cytosol"/>
    <property type="evidence" value="ECO:0007669"/>
    <property type="project" value="TreeGrafter"/>
</dbReference>
<evidence type="ECO:0000259" key="6">
    <source>
        <dbReference type="Pfam" id="PF01406"/>
    </source>
</evidence>
<dbReference type="AlphaFoldDB" id="A0AA51BL87"/>
<gene>
    <name evidence="7" type="ORF">QTO32_00410</name>
</gene>
<keyword evidence="3" id="KW-0436">Ligase</keyword>
<accession>A0AA51BL87</accession>
<dbReference type="SUPFAM" id="SSF52374">
    <property type="entry name" value="Nucleotidylyl transferase"/>
    <property type="match status" value="1"/>
</dbReference>
<comment type="subunit">
    <text evidence="2">Monomer.</text>
</comment>